<dbReference type="EMBL" id="CP110232">
    <property type="protein sequence ID" value="WEG73781.1"/>
    <property type="molecule type" value="Genomic_DNA"/>
</dbReference>
<keyword evidence="2" id="KW-0812">Transmembrane</keyword>
<dbReference type="InterPro" id="IPR004474">
    <property type="entry name" value="LytR_CpsA_psr"/>
</dbReference>
<evidence type="ECO:0000313" key="5">
    <source>
        <dbReference type="Proteomes" id="UP001179647"/>
    </source>
</evidence>
<feature type="transmembrane region" description="Helical" evidence="2">
    <location>
        <begin position="30"/>
        <end position="50"/>
    </location>
</feature>
<evidence type="ECO:0000256" key="2">
    <source>
        <dbReference type="SAM" id="Phobius"/>
    </source>
</evidence>
<keyword evidence="2" id="KW-1133">Transmembrane helix</keyword>
<proteinExistence type="inferred from homology"/>
<dbReference type="Gene3D" id="3.40.630.190">
    <property type="entry name" value="LCP protein"/>
    <property type="match status" value="1"/>
</dbReference>
<dbReference type="Pfam" id="PF03816">
    <property type="entry name" value="LytR_cpsA_psr"/>
    <property type="match status" value="1"/>
</dbReference>
<comment type="similarity">
    <text evidence="1">Belongs to the LytR/CpsA/Psr (LCP) family.</text>
</comment>
<dbReference type="RefSeq" id="WP_275469581.1">
    <property type="nucleotide sequence ID" value="NZ_CP110232.1"/>
</dbReference>
<dbReference type="NCBIfam" id="TIGR00350">
    <property type="entry name" value="lytR_cpsA_psr"/>
    <property type="match status" value="1"/>
</dbReference>
<name>A0AAF0CVS5_9ENTE</name>
<dbReference type="InterPro" id="IPR050922">
    <property type="entry name" value="LytR/CpsA/Psr_CW_biosynth"/>
</dbReference>
<dbReference type="AlphaFoldDB" id="A0AAF0CVS5"/>
<dbReference type="PANTHER" id="PTHR33392:SF3">
    <property type="entry name" value="POLYISOPRENYL-TEICHOIC ACID--PEPTIDOGLYCAN TEICHOIC ACID TRANSFERASE TAGT"/>
    <property type="match status" value="1"/>
</dbReference>
<evidence type="ECO:0000313" key="4">
    <source>
        <dbReference type="EMBL" id="WEG73781.1"/>
    </source>
</evidence>
<feature type="domain" description="Cell envelope-related transcriptional attenuator" evidence="3">
    <location>
        <begin position="103"/>
        <end position="252"/>
    </location>
</feature>
<keyword evidence="5" id="KW-1185">Reference proteome</keyword>
<evidence type="ECO:0000259" key="3">
    <source>
        <dbReference type="Pfam" id="PF03816"/>
    </source>
</evidence>
<protein>
    <submittedName>
        <fullName evidence="4">LCP family protein</fullName>
    </submittedName>
</protein>
<sequence>MTKENKNEKSVRGTRLTAMKREAKGRYVKWGKLVIILALAAILGVLLYGVKLLNDTDNFLNEAYQPVKRETSINDNIDPIKDPIAILILGIDNNDERNLESTRTDAMLLATVSPVTKEINLVSIPRDTYTKIKSPEFLGMDKINAAYAYGEIESTMDAVENLMNVPINYYITVDFKAFEDIVDAFDGVEVDVPFNFVEQNAKSEFTVKLKKGKHTLDGEQALAFARTRKIDNDVMRGSRQQEIMQAVLKKAMSAGSITKFEEVMRALSGHFWTDMDMGTMLKIVQSGLATDYDFESYIFSWMSFDYYGVSMVGLHDDSLEYISHKMRVSLGLDKPDKRDKKGYKLKTDGEVSPRTFPNDGMAVIN</sequence>
<keyword evidence="2" id="KW-0472">Membrane</keyword>
<evidence type="ECO:0000256" key="1">
    <source>
        <dbReference type="ARBA" id="ARBA00006068"/>
    </source>
</evidence>
<accession>A0AAF0CVS5</accession>
<gene>
    <name evidence="4" type="ORF">OL234_02390</name>
</gene>
<dbReference type="PANTHER" id="PTHR33392">
    <property type="entry name" value="POLYISOPRENYL-TEICHOIC ACID--PEPTIDOGLYCAN TEICHOIC ACID TRANSFERASE TAGU"/>
    <property type="match status" value="1"/>
</dbReference>
<reference evidence="4" key="1">
    <citation type="submission" date="2022-10" db="EMBL/GenBank/DDBJ databases">
        <title>Vagococcus sp. isolated from poultry meat.</title>
        <authorList>
            <person name="Johansson P."/>
            <person name="Bjorkroth J."/>
        </authorList>
    </citation>
    <scope>NUCLEOTIDE SEQUENCE</scope>
    <source>
        <strain evidence="4">STAA11</strain>
    </source>
</reference>
<dbReference type="KEGG" id="vie:OL234_02390"/>
<organism evidence="4 5">
    <name type="scientific">Vagococcus intermedius</name>
    <dbReference type="NCBI Taxonomy" id="2991418"/>
    <lineage>
        <taxon>Bacteria</taxon>
        <taxon>Bacillati</taxon>
        <taxon>Bacillota</taxon>
        <taxon>Bacilli</taxon>
        <taxon>Lactobacillales</taxon>
        <taxon>Enterococcaceae</taxon>
        <taxon>Vagococcus</taxon>
    </lineage>
</organism>
<dbReference type="Proteomes" id="UP001179647">
    <property type="component" value="Chromosome"/>
</dbReference>